<keyword evidence="3" id="KW-1185">Reference proteome</keyword>
<accession>A0ABP3JWR7</accession>
<name>A0ABP3JWR7_9SPHN</name>
<reference evidence="3" key="1">
    <citation type="journal article" date="2019" name="Int. J. Syst. Evol. Microbiol.">
        <title>The Global Catalogue of Microorganisms (GCM) 10K type strain sequencing project: providing services to taxonomists for standard genome sequencing and annotation.</title>
        <authorList>
            <consortium name="The Broad Institute Genomics Platform"/>
            <consortium name="The Broad Institute Genome Sequencing Center for Infectious Disease"/>
            <person name="Wu L."/>
            <person name="Ma J."/>
        </authorList>
    </citation>
    <scope>NUCLEOTIDE SEQUENCE [LARGE SCALE GENOMIC DNA]</scope>
    <source>
        <strain evidence="3">JCM 14162</strain>
    </source>
</reference>
<gene>
    <name evidence="2" type="ORF">GCM10009096_00610</name>
</gene>
<dbReference type="EMBL" id="BAAAEM010000002">
    <property type="protein sequence ID" value="GAA0464029.1"/>
    <property type="molecule type" value="Genomic_DNA"/>
</dbReference>
<sequence length="112" mass="12012">MKYLKIIAIPLFLLSTNAHAAGAYLASGATVTDVVNIANNGQNFAVKTEGGSSNCNAQWIIFPEANAPNANAHQRAYSTALTALTTGMKVTIYNYADSTCVRASYIHLMKQR</sequence>
<comment type="caution">
    <text evidence="2">The sequence shown here is derived from an EMBL/GenBank/DDBJ whole genome shotgun (WGS) entry which is preliminary data.</text>
</comment>
<evidence type="ECO:0000313" key="2">
    <source>
        <dbReference type="EMBL" id="GAA0464029.1"/>
    </source>
</evidence>
<proteinExistence type="predicted"/>
<evidence type="ECO:0000256" key="1">
    <source>
        <dbReference type="SAM" id="SignalP"/>
    </source>
</evidence>
<dbReference type="InterPro" id="IPR046034">
    <property type="entry name" value="DUF5992"/>
</dbReference>
<evidence type="ECO:0000313" key="3">
    <source>
        <dbReference type="Proteomes" id="UP001500713"/>
    </source>
</evidence>
<organism evidence="2 3">
    <name type="scientific">Parasphingorhabdus litoris</name>
    <dbReference type="NCBI Taxonomy" id="394733"/>
    <lineage>
        <taxon>Bacteria</taxon>
        <taxon>Pseudomonadati</taxon>
        <taxon>Pseudomonadota</taxon>
        <taxon>Alphaproteobacteria</taxon>
        <taxon>Sphingomonadales</taxon>
        <taxon>Sphingomonadaceae</taxon>
        <taxon>Parasphingorhabdus</taxon>
    </lineage>
</organism>
<feature type="chain" id="PRO_5046497322" evidence="1">
    <location>
        <begin position="21"/>
        <end position="112"/>
    </location>
</feature>
<dbReference type="Proteomes" id="UP001500713">
    <property type="component" value="Unassembled WGS sequence"/>
</dbReference>
<dbReference type="Pfam" id="PF19454">
    <property type="entry name" value="DUF5992"/>
    <property type="match status" value="1"/>
</dbReference>
<protein>
    <submittedName>
        <fullName evidence="2">Uncharacterized protein</fullName>
    </submittedName>
</protein>
<dbReference type="RefSeq" id="WP_229954376.1">
    <property type="nucleotide sequence ID" value="NZ_BAAAEM010000002.1"/>
</dbReference>
<keyword evidence="1" id="KW-0732">Signal</keyword>
<feature type="signal peptide" evidence="1">
    <location>
        <begin position="1"/>
        <end position="20"/>
    </location>
</feature>